<protein>
    <submittedName>
        <fullName evidence="1">Uncharacterized protein</fullName>
    </submittedName>
</protein>
<accession>A0ABN3VC34</accession>
<gene>
    <name evidence="1" type="ORF">GCM10010470_24430</name>
</gene>
<dbReference type="EMBL" id="BAAAUX010000011">
    <property type="protein sequence ID" value="GAA2788904.1"/>
    <property type="molecule type" value="Genomic_DNA"/>
</dbReference>
<dbReference type="Proteomes" id="UP001500979">
    <property type="component" value="Unassembled WGS sequence"/>
</dbReference>
<sequence>MAWTGSCGCADATAPLNIAASTPAADTAKTRFVNMALASQIGCGVPPFLPDPKVFCGGVPSTLRDLSGLPRIQRAGGDSLLAVRAI</sequence>
<keyword evidence="2" id="KW-1185">Reference proteome</keyword>
<evidence type="ECO:0000313" key="1">
    <source>
        <dbReference type="EMBL" id="GAA2788904.1"/>
    </source>
</evidence>
<evidence type="ECO:0000313" key="2">
    <source>
        <dbReference type="Proteomes" id="UP001500979"/>
    </source>
</evidence>
<organism evidence="1 2">
    <name type="scientific">Saccharopolyspora taberi</name>
    <dbReference type="NCBI Taxonomy" id="60895"/>
    <lineage>
        <taxon>Bacteria</taxon>
        <taxon>Bacillati</taxon>
        <taxon>Actinomycetota</taxon>
        <taxon>Actinomycetes</taxon>
        <taxon>Pseudonocardiales</taxon>
        <taxon>Pseudonocardiaceae</taxon>
        <taxon>Saccharopolyspora</taxon>
    </lineage>
</organism>
<reference evidence="1 2" key="1">
    <citation type="journal article" date="2019" name="Int. J. Syst. Evol. Microbiol.">
        <title>The Global Catalogue of Microorganisms (GCM) 10K type strain sequencing project: providing services to taxonomists for standard genome sequencing and annotation.</title>
        <authorList>
            <consortium name="The Broad Institute Genomics Platform"/>
            <consortium name="The Broad Institute Genome Sequencing Center for Infectious Disease"/>
            <person name="Wu L."/>
            <person name="Ma J."/>
        </authorList>
    </citation>
    <scope>NUCLEOTIDE SEQUENCE [LARGE SCALE GENOMIC DNA]</scope>
    <source>
        <strain evidence="1 2">JCM 9383</strain>
    </source>
</reference>
<proteinExistence type="predicted"/>
<name>A0ABN3VC34_9PSEU</name>
<comment type="caution">
    <text evidence="1">The sequence shown here is derived from an EMBL/GenBank/DDBJ whole genome shotgun (WGS) entry which is preliminary data.</text>
</comment>